<keyword evidence="3" id="KW-1185">Reference proteome</keyword>
<feature type="domain" description="VOC" evidence="1">
    <location>
        <begin position="4"/>
        <end position="118"/>
    </location>
</feature>
<evidence type="ECO:0000313" key="3">
    <source>
        <dbReference type="Proteomes" id="UP000295632"/>
    </source>
</evidence>
<sequence>MYLGIDHVQIAIPSGQEESARHFYKVILGFNEIPKPLSLQGRGGFWLQVGHQELHVGAQSDFLPAKKAHPAFLVSSIAKIISILEANGIAPLHDAPIPGKNRVSAIDPFGNKLEWIEHLTEE</sequence>
<dbReference type="AlphaFoldDB" id="A0A4R6TXS1"/>
<dbReference type="Gene3D" id="3.10.180.10">
    <property type="entry name" value="2,3-Dihydroxybiphenyl 1,2-Dioxygenase, domain 1"/>
    <property type="match status" value="1"/>
</dbReference>
<dbReference type="SUPFAM" id="SSF54593">
    <property type="entry name" value="Glyoxalase/Bleomycin resistance protein/Dihydroxybiphenyl dioxygenase"/>
    <property type="match status" value="1"/>
</dbReference>
<evidence type="ECO:0000259" key="1">
    <source>
        <dbReference type="PROSITE" id="PS51819"/>
    </source>
</evidence>
<dbReference type="PROSITE" id="PS51819">
    <property type="entry name" value="VOC"/>
    <property type="match status" value="1"/>
</dbReference>
<reference evidence="2 3" key="1">
    <citation type="submission" date="2019-03" db="EMBL/GenBank/DDBJ databases">
        <title>Genomic Encyclopedia of Type Strains, Phase IV (KMG-IV): sequencing the most valuable type-strain genomes for metagenomic binning, comparative biology and taxonomic classification.</title>
        <authorList>
            <person name="Goeker M."/>
        </authorList>
    </citation>
    <scope>NUCLEOTIDE SEQUENCE [LARGE SCALE GENOMIC DNA]</scope>
    <source>
        <strain evidence="2 3">DSM 28697</strain>
    </source>
</reference>
<comment type="caution">
    <text evidence="2">The sequence shown here is derived from an EMBL/GenBank/DDBJ whole genome shotgun (WGS) entry which is preliminary data.</text>
</comment>
<dbReference type="InterPro" id="IPR037523">
    <property type="entry name" value="VOC_core"/>
</dbReference>
<organism evidence="2 3">
    <name type="scientific">Aureibacillus halotolerans</name>
    <dbReference type="NCBI Taxonomy" id="1508390"/>
    <lineage>
        <taxon>Bacteria</taxon>
        <taxon>Bacillati</taxon>
        <taxon>Bacillota</taxon>
        <taxon>Bacilli</taxon>
        <taxon>Bacillales</taxon>
        <taxon>Bacillaceae</taxon>
        <taxon>Aureibacillus</taxon>
    </lineage>
</organism>
<evidence type="ECO:0000313" key="2">
    <source>
        <dbReference type="EMBL" id="TDQ38690.1"/>
    </source>
</evidence>
<dbReference type="EMBL" id="SNYJ01000009">
    <property type="protein sequence ID" value="TDQ38690.1"/>
    <property type="molecule type" value="Genomic_DNA"/>
</dbReference>
<gene>
    <name evidence="2" type="ORF">EV213_10959</name>
</gene>
<dbReference type="InterPro" id="IPR029068">
    <property type="entry name" value="Glyas_Bleomycin-R_OHBP_Dase"/>
</dbReference>
<name>A0A4R6TXS1_9BACI</name>
<accession>A0A4R6TXS1</accession>
<dbReference type="RefSeq" id="WP_208112748.1">
    <property type="nucleotide sequence ID" value="NZ_SNYJ01000009.1"/>
</dbReference>
<dbReference type="PANTHER" id="PTHR39175:SF1">
    <property type="entry name" value="FAMILY PROTEIN, PUTATIVE (AFU_ORTHOLOGUE AFUA_3G15060)-RELATED"/>
    <property type="match status" value="1"/>
</dbReference>
<proteinExistence type="predicted"/>
<dbReference type="Proteomes" id="UP000295632">
    <property type="component" value="Unassembled WGS sequence"/>
</dbReference>
<dbReference type="PANTHER" id="PTHR39175">
    <property type="entry name" value="FAMILY PROTEIN, PUTATIVE (AFU_ORTHOLOGUE AFUA_3G15060)-RELATED"/>
    <property type="match status" value="1"/>
</dbReference>
<protein>
    <recommendedName>
        <fullName evidence="1">VOC domain-containing protein</fullName>
    </recommendedName>
</protein>